<dbReference type="EMBL" id="WBWX01000010">
    <property type="protein sequence ID" value="KAB2792990.1"/>
    <property type="molecule type" value="Genomic_DNA"/>
</dbReference>
<evidence type="ECO:0000313" key="1">
    <source>
        <dbReference type="EMBL" id="KAB2792990.1"/>
    </source>
</evidence>
<accession>A0A6I0DM97</accession>
<sequence>MVRATACGVIMARKTNTQAKKRTKPKASEAAQRFMKLVSYFSYQQGPRPQTKGLTNFTFFAGAGFSKSWDPKAPIGSELFKLKSDVIEQVADVGALARMFGLNAFDEITPDQLRQIVYQIDMYERYPDVRSRYVDEQNLRMFRGALRAAVMDRYEKITNLNYFDTAMSKFPLTSPTRQQQDILSFFRHLHSRIDGSQGPAEGVRTHFITTNYDFVVETILDNIVAPDDSLFLYTYRGFTPKQIINEPNMVPVHEHWLVQHLLKINGGFEILRRGEDYVLDYSMRPSEAVMSEPPILMLASREQDYSDPYFKTVFPKVVRLMRDTTVLVIVGYSLPQDDALIRFFLRQFAEEPEDGRGKVIFYIGPGTDQEKRTVLEEVFPSMAREKAPRLITYNDGFDAFAAECLPLADPNFN</sequence>
<name>A0A6I0DM97_BRUAN</name>
<dbReference type="Pfam" id="PF13289">
    <property type="entry name" value="SIR2_2"/>
    <property type="match status" value="1"/>
</dbReference>
<proteinExistence type="predicted"/>
<dbReference type="Proteomes" id="UP000441102">
    <property type="component" value="Unassembled WGS sequence"/>
</dbReference>
<organism evidence="1 2">
    <name type="scientific">Brucella anthropi</name>
    <name type="common">Ochrobactrum anthropi</name>
    <dbReference type="NCBI Taxonomy" id="529"/>
    <lineage>
        <taxon>Bacteria</taxon>
        <taxon>Pseudomonadati</taxon>
        <taxon>Pseudomonadota</taxon>
        <taxon>Alphaproteobacteria</taxon>
        <taxon>Hyphomicrobiales</taxon>
        <taxon>Brucellaceae</taxon>
        <taxon>Brucella/Ochrobactrum group</taxon>
        <taxon>Brucella</taxon>
    </lineage>
</organism>
<comment type="caution">
    <text evidence="1">The sequence shown here is derived from an EMBL/GenBank/DDBJ whole genome shotgun (WGS) entry which is preliminary data.</text>
</comment>
<dbReference type="AlphaFoldDB" id="A0A6I0DM97"/>
<evidence type="ECO:0000313" key="2">
    <source>
        <dbReference type="Proteomes" id="UP000441102"/>
    </source>
</evidence>
<protein>
    <submittedName>
        <fullName evidence="1">Uncharacterized protein</fullName>
    </submittedName>
</protein>
<reference evidence="1 2" key="1">
    <citation type="submission" date="2019-09" db="EMBL/GenBank/DDBJ databases">
        <title>Taxonomic organization of the family Brucellaceae based on a phylogenomic approach.</title>
        <authorList>
            <person name="Leclercq S."/>
            <person name="Cloeckaert A."/>
            <person name="Zygmunt M.S."/>
        </authorList>
    </citation>
    <scope>NUCLEOTIDE SEQUENCE [LARGE SCALE GENOMIC DNA]</scope>
    <source>
        <strain evidence="1 2">CCUG 34461</strain>
    </source>
</reference>
<gene>
    <name evidence="1" type="ORF">F9L06_21040</name>
</gene>